<evidence type="ECO:0000313" key="6">
    <source>
        <dbReference type="Proteomes" id="UP001303760"/>
    </source>
</evidence>
<protein>
    <submittedName>
        <fullName evidence="5">Macrophomate synthase</fullName>
    </submittedName>
</protein>
<dbReference type="GO" id="GO:0016832">
    <property type="term" value="F:aldehyde-lyase activity"/>
    <property type="evidence" value="ECO:0007669"/>
    <property type="project" value="TreeGrafter"/>
</dbReference>
<dbReference type="Proteomes" id="UP001303760">
    <property type="component" value="Unassembled WGS sequence"/>
</dbReference>
<evidence type="ECO:0000256" key="3">
    <source>
        <dbReference type="SAM" id="MobiDB-lite"/>
    </source>
</evidence>
<dbReference type="InterPro" id="IPR005000">
    <property type="entry name" value="Aldolase/citrate-lyase_domain"/>
</dbReference>
<feature type="region of interest" description="Disordered" evidence="3">
    <location>
        <begin position="1"/>
        <end position="38"/>
    </location>
</feature>
<dbReference type="GO" id="GO:0005737">
    <property type="term" value="C:cytoplasm"/>
    <property type="evidence" value="ECO:0007669"/>
    <property type="project" value="TreeGrafter"/>
</dbReference>
<dbReference type="Pfam" id="PF03328">
    <property type="entry name" value="HpcH_HpaI"/>
    <property type="match status" value="1"/>
</dbReference>
<dbReference type="Gene3D" id="3.20.20.60">
    <property type="entry name" value="Phosphoenolpyruvate-binding domains"/>
    <property type="match status" value="1"/>
</dbReference>
<accession>A0AAN7H403</accession>
<proteinExistence type="predicted"/>
<dbReference type="PANTHER" id="PTHR30502:SF8">
    <property type="entry name" value="SYNTHASE, PUTATIVE-RELATED"/>
    <property type="match status" value="1"/>
</dbReference>
<dbReference type="SUPFAM" id="SSF51621">
    <property type="entry name" value="Phosphoenolpyruvate/pyruvate domain"/>
    <property type="match status" value="1"/>
</dbReference>
<gene>
    <name evidence="5" type="ORF">C8A03DRAFT_47665</name>
</gene>
<keyword evidence="2" id="KW-0456">Lyase</keyword>
<feature type="domain" description="HpcH/HpaI aldolase/citrate lyase" evidence="4">
    <location>
        <begin position="66"/>
        <end position="284"/>
    </location>
</feature>
<feature type="compositionally biased region" description="Basic and acidic residues" evidence="3">
    <location>
        <begin position="24"/>
        <end position="33"/>
    </location>
</feature>
<keyword evidence="1" id="KW-0479">Metal-binding</keyword>
<dbReference type="InterPro" id="IPR015813">
    <property type="entry name" value="Pyrv/PenolPyrv_kinase-like_dom"/>
</dbReference>
<evidence type="ECO:0000256" key="1">
    <source>
        <dbReference type="ARBA" id="ARBA00022723"/>
    </source>
</evidence>
<reference evidence="5" key="2">
    <citation type="submission" date="2023-05" db="EMBL/GenBank/DDBJ databases">
        <authorList>
            <consortium name="Lawrence Berkeley National Laboratory"/>
            <person name="Steindorff A."/>
            <person name="Hensen N."/>
            <person name="Bonometti L."/>
            <person name="Westerberg I."/>
            <person name="Brannstrom I.O."/>
            <person name="Guillou S."/>
            <person name="Cros-Aarteil S."/>
            <person name="Calhoun S."/>
            <person name="Haridas S."/>
            <person name="Kuo A."/>
            <person name="Mondo S."/>
            <person name="Pangilinan J."/>
            <person name="Riley R."/>
            <person name="Labutti K."/>
            <person name="Andreopoulos B."/>
            <person name="Lipzen A."/>
            <person name="Chen C."/>
            <person name="Yanf M."/>
            <person name="Daum C."/>
            <person name="Ng V."/>
            <person name="Clum A."/>
            <person name="Ohm R."/>
            <person name="Martin F."/>
            <person name="Silar P."/>
            <person name="Natvig D."/>
            <person name="Lalanne C."/>
            <person name="Gautier V."/>
            <person name="Ament-Velasquez S.L."/>
            <person name="Kruys A."/>
            <person name="Hutchinson M.I."/>
            <person name="Powell A.J."/>
            <person name="Barry K."/>
            <person name="Miller A.N."/>
            <person name="Grigoriev I.V."/>
            <person name="Debuchy R."/>
            <person name="Gladieux P."/>
            <person name="Thoren M.H."/>
            <person name="Johannesson H."/>
        </authorList>
    </citation>
    <scope>NUCLEOTIDE SEQUENCE</scope>
    <source>
        <strain evidence="5">CBS 532.94</strain>
    </source>
</reference>
<dbReference type="GO" id="GO:0046872">
    <property type="term" value="F:metal ion binding"/>
    <property type="evidence" value="ECO:0007669"/>
    <property type="project" value="UniProtKB-KW"/>
</dbReference>
<dbReference type="EMBL" id="MU860455">
    <property type="protein sequence ID" value="KAK4233881.1"/>
    <property type="molecule type" value="Genomic_DNA"/>
</dbReference>
<name>A0AAN7H403_9PEZI</name>
<organism evidence="5 6">
    <name type="scientific">Achaetomium macrosporum</name>
    <dbReference type="NCBI Taxonomy" id="79813"/>
    <lineage>
        <taxon>Eukaryota</taxon>
        <taxon>Fungi</taxon>
        <taxon>Dikarya</taxon>
        <taxon>Ascomycota</taxon>
        <taxon>Pezizomycotina</taxon>
        <taxon>Sordariomycetes</taxon>
        <taxon>Sordariomycetidae</taxon>
        <taxon>Sordariales</taxon>
        <taxon>Chaetomiaceae</taxon>
        <taxon>Achaetomium</taxon>
    </lineage>
</organism>
<reference evidence="5" key="1">
    <citation type="journal article" date="2023" name="Mol. Phylogenet. Evol.">
        <title>Genome-scale phylogeny and comparative genomics of the fungal order Sordariales.</title>
        <authorList>
            <person name="Hensen N."/>
            <person name="Bonometti L."/>
            <person name="Westerberg I."/>
            <person name="Brannstrom I.O."/>
            <person name="Guillou S."/>
            <person name="Cros-Aarteil S."/>
            <person name="Calhoun S."/>
            <person name="Haridas S."/>
            <person name="Kuo A."/>
            <person name="Mondo S."/>
            <person name="Pangilinan J."/>
            <person name="Riley R."/>
            <person name="LaButti K."/>
            <person name="Andreopoulos B."/>
            <person name="Lipzen A."/>
            <person name="Chen C."/>
            <person name="Yan M."/>
            <person name="Daum C."/>
            <person name="Ng V."/>
            <person name="Clum A."/>
            <person name="Steindorff A."/>
            <person name="Ohm R.A."/>
            <person name="Martin F."/>
            <person name="Silar P."/>
            <person name="Natvig D.O."/>
            <person name="Lalanne C."/>
            <person name="Gautier V."/>
            <person name="Ament-Velasquez S.L."/>
            <person name="Kruys A."/>
            <person name="Hutchinson M.I."/>
            <person name="Powell A.J."/>
            <person name="Barry K."/>
            <person name="Miller A.N."/>
            <person name="Grigoriev I.V."/>
            <person name="Debuchy R."/>
            <person name="Gladieux P."/>
            <person name="Hiltunen Thoren M."/>
            <person name="Johannesson H."/>
        </authorList>
    </citation>
    <scope>NUCLEOTIDE SEQUENCE</scope>
    <source>
        <strain evidence="5">CBS 532.94</strain>
    </source>
</reference>
<evidence type="ECO:0000256" key="2">
    <source>
        <dbReference type="ARBA" id="ARBA00023239"/>
    </source>
</evidence>
<comment type="caution">
    <text evidence="5">The sequence shown here is derived from an EMBL/GenBank/DDBJ whole genome shotgun (WGS) entry which is preliminary data.</text>
</comment>
<sequence>MSGNICPAFHNQGSPADEPGDGTRAGDRERTLDDPAADSPALVAATAPVWTRVSVAQGVPSVFVTKVLASTKPDFIWMDVEHGMFDRLTLFDAIHAVQHHSEGKSLVLVRVSKHDETALSTALDAGAAGIIIPHCESAQEVKDKIKEAFHPPLGERSFSPWTFTPGISDASLYPNDAFNIQTSNRHICIILQVESVKGIENTEEIAAVEGVSGLMFGPGDFSIDAGLELKLGGEPHPTFMTAMQRFVAAGKKYGKPLAGAAQVPQMIPMMIQQGYGAIAVVFDYWALANMVHSGLKEAKGILDNAAASESKTENGDAANGSAKA</sequence>
<evidence type="ECO:0000259" key="4">
    <source>
        <dbReference type="Pfam" id="PF03328"/>
    </source>
</evidence>
<evidence type="ECO:0000313" key="5">
    <source>
        <dbReference type="EMBL" id="KAK4233881.1"/>
    </source>
</evidence>
<dbReference type="AlphaFoldDB" id="A0AAN7H403"/>
<keyword evidence="6" id="KW-1185">Reference proteome</keyword>
<dbReference type="InterPro" id="IPR050251">
    <property type="entry name" value="HpcH-HpaI_aldolase"/>
</dbReference>
<dbReference type="PANTHER" id="PTHR30502">
    <property type="entry name" value="2-KETO-3-DEOXY-L-RHAMNONATE ALDOLASE"/>
    <property type="match status" value="1"/>
</dbReference>
<dbReference type="InterPro" id="IPR040442">
    <property type="entry name" value="Pyrv_kinase-like_dom_sf"/>
</dbReference>